<feature type="transmembrane region" description="Helical" evidence="1">
    <location>
        <begin position="47"/>
        <end position="73"/>
    </location>
</feature>
<dbReference type="Proteomes" id="UP000680206">
    <property type="component" value="Unassembled WGS sequence"/>
</dbReference>
<protein>
    <submittedName>
        <fullName evidence="2">Uncharacterized protein</fullName>
    </submittedName>
</protein>
<keyword evidence="1" id="KW-0472">Membrane</keyword>
<evidence type="ECO:0000313" key="2">
    <source>
        <dbReference type="EMBL" id="MBO2461454.1"/>
    </source>
</evidence>
<keyword evidence="1" id="KW-1133">Transmembrane helix</keyword>
<evidence type="ECO:0000313" key="3">
    <source>
        <dbReference type="Proteomes" id="UP000680206"/>
    </source>
</evidence>
<feature type="transmembrane region" description="Helical" evidence="1">
    <location>
        <begin position="21"/>
        <end position="41"/>
    </location>
</feature>
<keyword evidence="3" id="KW-1185">Reference proteome</keyword>
<organism evidence="2 3">
    <name type="scientific">Actinomadura violacea</name>
    <dbReference type="NCBI Taxonomy" id="2819934"/>
    <lineage>
        <taxon>Bacteria</taxon>
        <taxon>Bacillati</taxon>
        <taxon>Actinomycetota</taxon>
        <taxon>Actinomycetes</taxon>
        <taxon>Streptosporangiales</taxon>
        <taxon>Thermomonosporaceae</taxon>
        <taxon>Actinomadura</taxon>
    </lineage>
</organism>
<keyword evidence="1" id="KW-0812">Transmembrane</keyword>
<evidence type="ECO:0000256" key="1">
    <source>
        <dbReference type="SAM" id="Phobius"/>
    </source>
</evidence>
<gene>
    <name evidence="2" type="ORF">J4709_28115</name>
</gene>
<sequence>MTNQPRSEDSIRSPRRRGRRLALASIVYASGCGVVSAWAVLQIGFAGLALAVAAFVLLAGTIGGQCLIVVLASGRRDEVCRLDRVADAVVVCLTAPPLLATLIRFLGVTPSDGWRMIFLRARLSRGFPEIVGEFTQGSLARPA</sequence>
<name>A0ABS3RZI0_9ACTN</name>
<proteinExistence type="predicted"/>
<feature type="transmembrane region" description="Helical" evidence="1">
    <location>
        <begin position="85"/>
        <end position="106"/>
    </location>
</feature>
<reference evidence="2 3" key="1">
    <citation type="submission" date="2021-03" db="EMBL/GenBank/DDBJ databases">
        <title>Actinomadura violae sp. nov., isolated from lichen in Thailand.</title>
        <authorList>
            <person name="Kanchanasin P."/>
            <person name="Saeng-In P."/>
            <person name="Phongsopitanun W."/>
            <person name="Yuki M."/>
            <person name="Kudo T."/>
            <person name="Ohkuma M."/>
            <person name="Tanasupawat S."/>
        </authorList>
    </citation>
    <scope>NUCLEOTIDE SEQUENCE [LARGE SCALE GENOMIC DNA]</scope>
    <source>
        <strain evidence="2 3">LCR2-06</strain>
    </source>
</reference>
<accession>A0ABS3RZI0</accession>
<comment type="caution">
    <text evidence="2">The sequence shown here is derived from an EMBL/GenBank/DDBJ whole genome shotgun (WGS) entry which is preliminary data.</text>
</comment>
<dbReference type="EMBL" id="JAGEPF010000018">
    <property type="protein sequence ID" value="MBO2461454.1"/>
    <property type="molecule type" value="Genomic_DNA"/>
</dbReference>
<dbReference type="RefSeq" id="WP_208244817.1">
    <property type="nucleotide sequence ID" value="NZ_JAGEPF010000018.1"/>
</dbReference>